<dbReference type="PROSITE" id="PS00143">
    <property type="entry name" value="INSULINASE"/>
    <property type="match status" value="1"/>
</dbReference>
<keyword evidence="6" id="KW-0862">Zinc</keyword>
<gene>
    <name evidence="11" type="ORF">ACFOOG_00685</name>
</gene>
<dbReference type="InterPro" id="IPR001431">
    <property type="entry name" value="Pept_M16_Zn_BS"/>
</dbReference>
<feature type="domain" description="Peptidase M16 N-terminal" evidence="9">
    <location>
        <begin position="50"/>
        <end position="191"/>
    </location>
</feature>
<evidence type="ECO:0000313" key="12">
    <source>
        <dbReference type="Proteomes" id="UP001595617"/>
    </source>
</evidence>
<dbReference type="RefSeq" id="WP_380692471.1">
    <property type="nucleotide sequence ID" value="NZ_JBHRYR010000002.1"/>
</dbReference>
<dbReference type="EMBL" id="JBHRYR010000002">
    <property type="protein sequence ID" value="MFC3851331.1"/>
    <property type="molecule type" value="Genomic_DNA"/>
</dbReference>
<keyword evidence="4" id="KW-0479">Metal-binding</keyword>
<accession>A0ABV7ZT93</accession>
<dbReference type="InterPro" id="IPR007863">
    <property type="entry name" value="Peptidase_M16_C"/>
</dbReference>
<keyword evidence="12" id="KW-1185">Reference proteome</keyword>
<keyword evidence="7" id="KW-0482">Metalloprotease</keyword>
<dbReference type="PANTHER" id="PTHR43690">
    <property type="entry name" value="NARDILYSIN"/>
    <property type="match status" value="1"/>
</dbReference>
<evidence type="ECO:0000313" key="11">
    <source>
        <dbReference type="EMBL" id="MFC3851331.1"/>
    </source>
</evidence>
<evidence type="ECO:0000256" key="5">
    <source>
        <dbReference type="ARBA" id="ARBA00022801"/>
    </source>
</evidence>
<evidence type="ECO:0000256" key="7">
    <source>
        <dbReference type="ARBA" id="ARBA00023049"/>
    </source>
</evidence>
<evidence type="ECO:0000256" key="4">
    <source>
        <dbReference type="ARBA" id="ARBA00022723"/>
    </source>
</evidence>
<keyword evidence="5" id="KW-0378">Hydrolase</keyword>
<dbReference type="PROSITE" id="PS51257">
    <property type="entry name" value="PROKAR_LIPOPROTEIN"/>
    <property type="match status" value="1"/>
</dbReference>
<dbReference type="Gene3D" id="3.30.830.10">
    <property type="entry name" value="Metalloenzyme, LuxS/M16 peptidase-like"/>
    <property type="match status" value="4"/>
</dbReference>
<name>A0ABV7ZT93_9GAMM</name>
<dbReference type="InterPro" id="IPR050626">
    <property type="entry name" value="Peptidase_M16"/>
</dbReference>
<evidence type="ECO:0000259" key="10">
    <source>
        <dbReference type="Pfam" id="PF05193"/>
    </source>
</evidence>
<dbReference type="Pfam" id="PF00675">
    <property type="entry name" value="Peptidase_M16"/>
    <property type="match status" value="1"/>
</dbReference>
<organism evidence="11 12">
    <name type="scientific">Saccharospirillum mangrovi</name>
    <dbReference type="NCBI Taxonomy" id="2161747"/>
    <lineage>
        <taxon>Bacteria</taxon>
        <taxon>Pseudomonadati</taxon>
        <taxon>Pseudomonadota</taxon>
        <taxon>Gammaproteobacteria</taxon>
        <taxon>Oceanospirillales</taxon>
        <taxon>Saccharospirillaceae</taxon>
        <taxon>Saccharospirillum</taxon>
    </lineage>
</organism>
<sequence length="917" mass="103207">MFKPYRLVLPIGWVLSALLLVGCAQKNLQSSVSVTAETGRPQFIVWPNANSHSNNEVSIRLVVQAGSLQETDQQRGYAHFVEHMVFRGTENFPDKTLQARLRDLGVDIGQHSNAYTSFNETVYWVHLNTADQERIDGVLEVLADMAFNATFDPAVVEVEKSVVVQEWRDRTREETSVDELLNGHFYQGSRYAERYPIGTKDSIEAATADALKAFYEHWYHSGNISVIVAGDVDLAATQQTLQRVFPMDALRASGGQPERTALNLSAINPRFMITDSLTTAGSVWISYLHPQDVPSTNADETRELAYWVAMDVLYDRLSNRVLDLGGRVTGFDAFAHYPAPGYFAIELGAYFQGEHMQEAVTVLEEERQRLLTEGVTEAELARWKTNFLRTERRQQDSADHLANEAMYHVLENWPMQNQPEKLALWEEILPLVTTAEIQQALSPTLTQAPIVALVHPNNIAAPEAADIDAWLAAARYVPSAQPTADAGNEWSIKPTYQGATELEEDLGHGLTRWQLDNGIEVFHKFSDVNPNKVNFTMVGLGGFNRLAEEDIPAGRLLVDMLANSGLRDLDGPQLNQWLQDQNLALDIRQDFFDKALYGSSETDNLDMALRVVHSALTEARIDPRVWEYFHQQYREQLQQLATHPHKPWIDMANREMHGNDAALRPLTQQELDQITQAQVMDVYQRTVAGAQNYRLSIVGDISREDARRAVLESIATLAPQAEEIPVGRPVPRVQTSSDERVTGSGEQSAQIVMRYNLPKANLASTYGFDSYYLSRWLNERLFDRLRNELGQVYSIHVQVDGNTERHADVTLVISLAVDPYEVDHAIEEVRATLAATHGTLDPEELSRWHSEGRDGLKNEQLSPNVLASDIAYAELFDYDVVRLVTADPREPTADNVEGLLAMFLYSDTIPQTWVWLP</sequence>
<reference evidence="12" key="1">
    <citation type="journal article" date="2019" name="Int. J. Syst. Evol. Microbiol.">
        <title>The Global Catalogue of Microorganisms (GCM) 10K type strain sequencing project: providing services to taxonomists for standard genome sequencing and annotation.</title>
        <authorList>
            <consortium name="The Broad Institute Genomics Platform"/>
            <consortium name="The Broad Institute Genome Sequencing Center for Infectious Disease"/>
            <person name="Wu L."/>
            <person name="Ma J."/>
        </authorList>
    </citation>
    <scope>NUCLEOTIDE SEQUENCE [LARGE SCALE GENOMIC DNA]</scope>
    <source>
        <strain evidence="12">IBRC 10765</strain>
    </source>
</reference>
<comment type="caution">
    <text evidence="11">The sequence shown here is derived from an EMBL/GenBank/DDBJ whole genome shotgun (WGS) entry which is preliminary data.</text>
</comment>
<evidence type="ECO:0000256" key="3">
    <source>
        <dbReference type="ARBA" id="ARBA00022670"/>
    </source>
</evidence>
<evidence type="ECO:0000256" key="8">
    <source>
        <dbReference type="RuleBase" id="RU004447"/>
    </source>
</evidence>
<evidence type="ECO:0000256" key="2">
    <source>
        <dbReference type="ARBA" id="ARBA00007261"/>
    </source>
</evidence>
<dbReference type="SUPFAM" id="SSF63411">
    <property type="entry name" value="LuxS/MPP-like metallohydrolase"/>
    <property type="match status" value="4"/>
</dbReference>
<protein>
    <submittedName>
        <fullName evidence="11">M16 family metallopeptidase</fullName>
    </submittedName>
</protein>
<comment type="cofactor">
    <cofactor evidence="1">
        <name>Zn(2+)</name>
        <dbReference type="ChEBI" id="CHEBI:29105"/>
    </cofactor>
</comment>
<evidence type="ECO:0000259" key="9">
    <source>
        <dbReference type="Pfam" id="PF00675"/>
    </source>
</evidence>
<comment type="similarity">
    <text evidence="2 8">Belongs to the peptidase M16 family.</text>
</comment>
<dbReference type="Pfam" id="PF05193">
    <property type="entry name" value="Peptidase_M16_C"/>
    <property type="match status" value="2"/>
</dbReference>
<dbReference type="PANTHER" id="PTHR43690:SF17">
    <property type="entry name" value="PROTEIN YHJJ"/>
    <property type="match status" value="1"/>
</dbReference>
<proteinExistence type="inferred from homology"/>
<feature type="domain" description="Peptidase M16 C-terminal" evidence="10">
    <location>
        <begin position="206"/>
        <end position="386"/>
    </location>
</feature>
<dbReference type="InterPro" id="IPR011249">
    <property type="entry name" value="Metalloenz_LuxS/M16"/>
</dbReference>
<evidence type="ECO:0000256" key="6">
    <source>
        <dbReference type="ARBA" id="ARBA00022833"/>
    </source>
</evidence>
<evidence type="ECO:0000256" key="1">
    <source>
        <dbReference type="ARBA" id="ARBA00001947"/>
    </source>
</evidence>
<feature type="domain" description="Peptidase M16 C-terminal" evidence="10">
    <location>
        <begin position="674"/>
        <end position="847"/>
    </location>
</feature>
<dbReference type="Proteomes" id="UP001595617">
    <property type="component" value="Unassembled WGS sequence"/>
</dbReference>
<dbReference type="InterPro" id="IPR011765">
    <property type="entry name" value="Pept_M16_N"/>
</dbReference>
<keyword evidence="3" id="KW-0645">Protease</keyword>